<dbReference type="AlphaFoldDB" id="A0A016VKV5"/>
<accession>A0A016VKV5</accession>
<dbReference type="EMBL" id="JARK01001345">
    <property type="protein sequence ID" value="EYC27408.1"/>
    <property type="molecule type" value="Genomic_DNA"/>
</dbReference>
<name>A0A016VKV5_9BILA</name>
<reference evidence="2" key="1">
    <citation type="journal article" date="2015" name="Nat. Genet.">
        <title>The genome and transcriptome of the zoonotic hookworm Ancylostoma ceylanicum identify infection-specific gene families.</title>
        <authorList>
            <person name="Schwarz E.M."/>
            <person name="Hu Y."/>
            <person name="Antoshechkin I."/>
            <person name="Miller M.M."/>
            <person name="Sternberg P.W."/>
            <person name="Aroian R.V."/>
        </authorList>
    </citation>
    <scope>NUCLEOTIDE SEQUENCE</scope>
    <source>
        <strain evidence="2">HY135</strain>
    </source>
</reference>
<comment type="caution">
    <text evidence="1">The sequence shown here is derived from an EMBL/GenBank/DDBJ whole genome shotgun (WGS) entry which is preliminary data.</text>
</comment>
<proteinExistence type="predicted"/>
<keyword evidence="2" id="KW-1185">Reference proteome</keyword>
<gene>
    <name evidence="1" type="primary">Acey_s0009.g708</name>
    <name evidence="1" type="ORF">Y032_0009g708</name>
</gene>
<organism evidence="1 2">
    <name type="scientific">Ancylostoma ceylanicum</name>
    <dbReference type="NCBI Taxonomy" id="53326"/>
    <lineage>
        <taxon>Eukaryota</taxon>
        <taxon>Metazoa</taxon>
        <taxon>Ecdysozoa</taxon>
        <taxon>Nematoda</taxon>
        <taxon>Chromadorea</taxon>
        <taxon>Rhabditida</taxon>
        <taxon>Rhabditina</taxon>
        <taxon>Rhabditomorpha</taxon>
        <taxon>Strongyloidea</taxon>
        <taxon>Ancylostomatidae</taxon>
        <taxon>Ancylostomatinae</taxon>
        <taxon>Ancylostoma</taxon>
    </lineage>
</organism>
<evidence type="ECO:0000313" key="1">
    <source>
        <dbReference type="EMBL" id="EYC27408.1"/>
    </source>
</evidence>
<dbReference type="Proteomes" id="UP000024635">
    <property type="component" value="Unassembled WGS sequence"/>
</dbReference>
<protein>
    <submittedName>
        <fullName evidence="1">Uncharacterized protein</fullName>
    </submittedName>
</protein>
<evidence type="ECO:0000313" key="2">
    <source>
        <dbReference type="Proteomes" id="UP000024635"/>
    </source>
</evidence>
<sequence length="146" mass="16457">MKTGQRGMKSSMKRARGRRDVVNACDCYATAKRLAPSDFPLLCSGAPLLYLSTRSHAFTHFWTPAYPYHNGGPVSHHFGRRRTLILYYKATDPSPCAYPLLDADAPLPVPIHCSLPDYSSRLHLTIPVPTLRNVRYQKNTVGNQYH</sequence>